<gene>
    <name evidence="4" type="ORF">Pfl04_33160</name>
</gene>
<dbReference type="RefSeq" id="WP_203981412.1">
    <property type="nucleotide sequence ID" value="NZ_BAAAQJ010000005.1"/>
</dbReference>
<dbReference type="SUPFAM" id="SSF52402">
    <property type="entry name" value="Adenine nucleotide alpha hydrolases-like"/>
    <property type="match status" value="2"/>
</dbReference>
<proteinExistence type="inferred from homology"/>
<dbReference type="Gene3D" id="3.40.50.620">
    <property type="entry name" value="HUPs"/>
    <property type="match status" value="2"/>
</dbReference>
<protein>
    <submittedName>
        <fullName evidence="4">Universal stress protein</fullName>
    </submittedName>
</protein>
<dbReference type="AlphaFoldDB" id="A0A8J3PMH5"/>
<name>A0A8J3PMH5_9ACTN</name>
<evidence type="ECO:0000256" key="1">
    <source>
        <dbReference type="ARBA" id="ARBA00008791"/>
    </source>
</evidence>
<dbReference type="Pfam" id="PF00582">
    <property type="entry name" value="Usp"/>
    <property type="match status" value="2"/>
</dbReference>
<dbReference type="PANTHER" id="PTHR31964:SF113">
    <property type="entry name" value="USPA DOMAIN-CONTAINING PROTEIN"/>
    <property type="match status" value="1"/>
</dbReference>
<evidence type="ECO:0000256" key="2">
    <source>
        <dbReference type="SAM" id="MobiDB-lite"/>
    </source>
</evidence>
<dbReference type="EMBL" id="BONU01000024">
    <property type="protein sequence ID" value="GIG74912.1"/>
    <property type="molecule type" value="Genomic_DNA"/>
</dbReference>
<comment type="similarity">
    <text evidence="1">Belongs to the universal stress protein A family.</text>
</comment>
<reference evidence="4" key="1">
    <citation type="submission" date="2021-01" db="EMBL/GenBank/DDBJ databases">
        <title>Whole genome shotgun sequence of Planosporangium flavigriseum NBRC 105377.</title>
        <authorList>
            <person name="Komaki H."/>
            <person name="Tamura T."/>
        </authorList>
    </citation>
    <scope>NUCLEOTIDE SEQUENCE</scope>
    <source>
        <strain evidence="4">NBRC 105377</strain>
    </source>
</reference>
<dbReference type="Proteomes" id="UP000653674">
    <property type="component" value="Unassembled WGS sequence"/>
</dbReference>
<sequence>MDHAKIVVGVDGSAPSLDALRWAALEAQRRGVDLEVVLAYHWRVLGMRLAHNPELADQVRDFAASVVDAAVAEARTTAPHARVHGVAVEGEPVPVLLEAAAEAGMVVVGSRGAGGFASLLAGSVSVRLATQAPCPVTVVRGRTTADTGLVVVGVDGSPAADVAAGVAFEEASRRGCALVAVWAFYVPLPARTMGPPPIVCDPVEVAADIRSALVGQVAKWRDKYPDVPVEYAVIQGSAAAALTDQSRRAQLVVVGSRGHGRAAGLLLGSVGLQLIHHADCPVLVARTPTGAPVGTSDRATTPLDGGEG</sequence>
<feature type="domain" description="UspA" evidence="3">
    <location>
        <begin position="150"/>
        <end position="286"/>
    </location>
</feature>
<organism evidence="4 5">
    <name type="scientific">Planosporangium flavigriseum</name>
    <dbReference type="NCBI Taxonomy" id="373681"/>
    <lineage>
        <taxon>Bacteria</taxon>
        <taxon>Bacillati</taxon>
        <taxon>Actinomycetota</taxon>
        <taxon>Actinomycetes</taxon>
        <taxon>Micromonosporales</taxon>
        <taxon>Micromonosporaceae</taxon>
        <taxon>Planosporangium</taxon>
    </lineage>
</organism>
<dbReference type="InterPro" id="IPR006015">
    <property type="entry name" value="Universal_stress_UspA"/>
</dbReference>
<comment type="caution">
    <text evidence="4">The sequence shown here is derived from an EMBL/GenBank/DDBJ whole genome shotgun (WGS) entry which is preliminary data.</text>
</comment>
<dbReference type="PANTHER" id="PTHR31964">
    <property type="entry name" value="ADENINE NUCLEOTIDE ALPHA HYDROLASES-LIKE SUPERFAMILY PROTEIN"/>
    <property type="match status" value="1"/>
</dbReference>
<feature type="region of interest" description="Disordered" evidence="2">
    <location>
        <begin position="288"/>
        <end position="308"/>
    </location>
</feature>
<dbReference type="PRINTS" id="PR01438">
    <property type="entry name" value="UNVRSLSTRESS"/>
</dbReference>
<accession>A0A8J3PMH5</accession>
<evidence type="ECO:0000313" key="4">
    <source>
        <dbReference type="EMBL" id="GIG74912.1"/>
    </source>
</evidence>
<evidence type="ECO:0000259" key="3">
    <source>
        <dbReference type="Pfam" id="PF00582"/>
    </source>
</evidence>
<keyword evidence="5" id="KW-1185">Reference proteome</keyword>
<feature type="domain" description="UspA" evidence="3">
    <location>
        <begin position="5"/>
        <end position="140"/>
    </location>
</feature>
<evidence type="ECO:0000313" key="5">
    <source>
        <dbReference type="Proteomes" id="UP000653674"/>
    </source>
</evidence>
<dbReference type="InterPro" id="IPR006016">
    <property type="entry name" value="UspA"/>
</dbReference>
<dbReference type="InterPro" id="IPR014729">
    <property type="entry name" value="Rossmann-like_a/b/a_fold"/>
</dbReference>